<proteinExistence type="predicted"/>
<evidence type="ECO:0000313" key="2">
    <source>
        <dbReference type="Proteomes" id="UP000294752"/>
    </source>
</evidence>
<name>A0A4R7CSK3_9SPHI</name>
<dbReference type="EMBL" id="SNZV01000008">
    <property type="protein sequence ID" value="TDS10977.1"/>
    <property type="molecule type" value="Genomic_DNA"/>
</dbReference>
<keyword evidence="2" id="KW-1185">Reference proteome</keyword>
<reference evidence="1 2" key="1">
    <citation type="submission" date="2019-03" db="EMBL/GenBank/DDBJ databases">
        <title>Genomic Encyclopedia of Type Strains, Phase III (KMG-III): the genomes of soil and plant-associated and newly described type strains.</title>
        <authorList>
            <person name="Whitman W."/>
        </authorList>
    </citation>
    <scope>NUCLEOTIDE SEQUENCE [LARGE SCALE GENOMIC DNA]</scope>
    <source>
        <strain evidence="1 2">CGMCC 1.12801</strain>
    </source>
</reference>
<accession>A0A4R7CSK3</accession>
<gene>
    <name evidence="1" type="ORF">B0I21_10834</name>
</gene>
<organism evidence="1 2">
    <name type="scientific">Sphingobacterium paludis</name>
    <dbReference type="NCBI Taxonomy" id="1476465"/>
    <lineage>
        <taxon>Bacteria</taxon>
        <taxon>Pseudomonadati</taxon>
        <taxon>Bacteroidota</taxon>
        <taxon>Sphingobacteriia</taxon>
        <taxon>Sphingobacteriales</taxon>
        <taxon>Sphingobacteriaceae</taxon>
        <taxon>Sphingobacterium</taxon>
    </lineage>
</organism>
<sequence>MMRAYFCDAQKKIHTSVYIYNALCLNSKANIIRIHYYGYLS</sequence>
<evidence type="ECO:0000313" key="1">
    <source>
        <dbReference type="EMBL" id="TDS10977.1"/>
    </source>
</evidence>
<protein>
    <submittedName>
        <fullName evidence="1">Uncharacterized protein</fullName>
    </submittedName>
</protein>
<dbReference type="AlphaFoldDB" id="A0A4R7CSK3"/>
<comment type="caution">
    <text evidence="1">The sequence shown here is derived from an EMBL/GenBank/DDBJ whole genome shotgun (WGS) entry which is preliminary data.</text>
</comment>
<dbReference type="Proteomes" id="UP000294752">
    <property type="component" value="Unassembled WGS sequence"/>
</dbReference>